<reference evidence="2" key="1">
    <citation type="submission" date="2019-08" db="EMBL/GenBank/DDBJ databases">
        <authorList>
            <person name="Kucharzyk K."/>
            <person name="Murdoch R.W."/>
            <person name="Higgins S."/>
            <person name="Loffler F."/>
        </authorList>
    </citation>
    <scope>NUCLEOTIDE SEQUENCE</scope>
</reference>
<dbReference type="AlphaFoldDB" id="A0A645J9N8"/>
<gene>
    <name evidence="2" type="ORF">SDC9_207842</name>
</gene>
<sequence length="150" mass="16936">MAQVNLIVSHVQVAAVDDRLFLIQAREVGAHLIFKSHAVIQPFQLGLGVWHIAVDQIKRRVLKRKHPPFVGMRAVHALKHRQRLMFGKDGCASVALFLGAVIIAEIAFRLKIRLPLLHLGFLQTEKIGVRLLEIILKPLLQHRAETVHIP</sequence>
<accession>A0A645J9N8</accession>
<proteinExistence type="predicted"/>
<keyword evidence="1" id="KW-0472">Membrane</keyword>
<dbReference type="EMBL" id="VSSQ01134972">
    <property type="protein sequence ID" value="MPN60117.1"/>
    <property type="molecule type" value="Genomic_DNA"/>
</dbReference>
<evidence type="ECO:0000256" key="1">
    <source>
        <dbReference type="SAM" id="Phobius"/>
    </source>
</evidence>
<evidence type="ECO:0000313" key="2">
    <source>
        <dbReference type="EMBL" id="MPN60117.1"/>
    </source>
</evidence>
<name>A0A645J9N8_9ZZZZ</name>
<keyword evidence="1" id="KW-1133">Transmembrane helix</keyword>
<keyword evidence="1" id="KW-0812">Transmembrane</keyword>
<comment type="caution">
    <text evidence="2">The sequence shown here is derived from an EMBL/GenBank/DDBJ whole genome shotgun (WGS) entry which is preliminary data.</text>
</comment>
<feature type="transmembrane region" description="Helical" evidence="1">
    <location>
        <begin position="90"/>
        <end position="110"/>
    </location>
</feature>
<protein>
    <submittedName>
        <fullName evidence="2">Uncharacterized protein</fullName>
    </submittedName>
</protein>
<organism evidence="2">
    <name type="scientific">bioreactor metagenome</name>
    <dbReference type="NCBI Taxonomy" id="1076179"/>
    <lineage>
        <taxon>unclassified sequences</taxon>
        <taxon>metagenomes</taxon>
        <taxon>ecological metagenomes</taxon>
    </lineage>
</organism>